<sequence length="274" mass="32705">MGVIQWHIQCQVLRTCDLTSYDGKYISLRSEEQDTIKTLTDNYQHIIELFRNYPGCKLTFLQLPPYSIYAWNKYKQHPELQQFIEQDIKLLKQYTEINEHIGNLNRTLGSITPNFASDIYHKVNKKKSDNKRKASDQQNQHPPEHQNTTSTATDDLVIGIREKVTKYVLSKVDDEINKLQNENKNTNNDPLNRQNQTSYDYKQMYPSNQQLYYRDNSYNQNYGEPPATNQYSMYGAQFSEPKNQYWYRSENEDRKYRNHDQREISSQYSYQTEL</sequence>
<keyword evidence="3" id="KW-1185">Reference proteome</keyword>
<accession>A0A6J8BAV5</accession>
<protein>
    <submittedName>
        <fullName evidence="2">Uncharacterized protein</fullName>
    </submittedName>
</protein>
<organism evidence="2 3">
    <name type="scientific">Mytilus coruscus</name>
    <name type="common">Sea mussel</name>
    <dbReference type="NCBI Taxonomy" id="42192"/>
    <lineage>
        <taxon>Eukaryota</taxon>
        <taxon>Metazoa</taxon>
        <taxon>Spiralia</taxon>
        <taxon>Lophotrochozoa</taxon>
        <taxon>Mollusca</taxon>
        <taxon>Bivalvia</taxon>
        <taxon>Autobranchia</taxon>
        <taxon>Pteriomorphia</taxon>
        <taxon>Mytilida</taxon>
        <taxon>Mytiloidea</taxon>
        <taxon>Mytilidae</taxon>
        <taxon>Mytilinae</taxon>
        <taxon>Mytilus</taxon>
    </lineage>
</organism>
<proteinExistence type="predicted"/>
<dbReference type="AlphaFoldDB" id="A0A6J8BAV5"/>
<feature type="compositionally biased region" description="Polar residues" evidence="1">
    <location>
        <begin position="264"/>
        <end position="274"/>
    </location>
</feature>
<dbReference type="EMBL" id="CACVKT020002931">
    <property type="protein sequence ID" value="CAC5380656.1"/>
    <property type="molecule type" value="Genomic_DNA"/>
</dbReference>
<dbReference type="Proteomes" id="UP000507470">
    <property type="component" value="Unassembled WGS sequence"/>
</dbReference>
<evidence type="ECO:0000256" key="1">
    <source>
        <dbReference type="SAM" id="MobiDB-lite"/>
    </source>
</evidence>
<feature type="region of interest" description="Disordered" evidence="1">
    <location>
        <begin position="125"/>
        <end position="154"/>
    </location>
</feature>
<feature type="region of interest" description="Disordered" evidence="1">
    <location>
        <begin position="252"/>
        <end position="274"/>
    </location>
</feature>
<name>A0A6J8BAV5_MYTCO</name>
<evidence type="ECO:0000313" key="2">
    <source>
        <dbReference type="EMBL" id="CAC5380656.1"/>
    </source>
</evidence>
<feature type="compositionally biased region" description="Polar residues" evidence="1">
    <location>
        <begin position="137"/>
        <end position="153"/>
    </location>
</feature>
<reference evidence="2 3" key="1">
    <citation type="submission" date="2020-06" db="EMBL/GenBank/DDBJ databases">
        <authorList>
            <person name="Li R."/>
            <person name="Bekaert M."/>
        </authorList>
    </citation>
    <scope>NUCLEOTIDE SEQUENCE [LARGE SCALE GENOMIC DNA]</scope>
    <source>
        <strain evidence="3">wild</strain>
    </source>
</reference>
<evidence type="ECO:0000313" key="3">
    <source>
        <dbReference type="Proteomes" id="UP000507470"/>
    </source>
</evidence>
<feature type="compositionally biased region" description="Basic and acidic residues" evidence="1">
    <location>
        <begin position="252"/>
        <end position="263"/>
    </location>
</feature>
<gene>
    <name evidence="2" type="ORF">MCOR_16612</name>
</gene>